<dbReference type="RefSeq" id="WP_071062493.1">
    <property type="nucleotide sequence ID" value="NZ_MAXA01000158.1"/>
</dbReference>
<evidence type="ECO:0000313" key="3">
    <source>
        <dbReference type="Proteomes" id="UP000179769"/>
    </source>
</evidence>
<reference evidence="3" key="1">
    <citation type="submission" date="2016-07" db="EMBL/GenBank/DDBJ databases">
        <title>Frankia sp. NRRL B-16219 Genome sequencing.</title>
        <authorList>
            <person name="Ghodhbane-Gtari F."/>
            <person name="Swanson E."/>
            <person name="Gueddou A."/>
            <person name="Louati M."/>
            <person name="Nouioui I."/>
            <person name="Hezbri K."/>
            <person name="Abebe-Akele F."/>
            <person name="Simpson S."/>
            <person name="Morris K."/>
            <person name="Thomas K."/>
            <person name="Gtari M."/>
            <person name="Tisa L.S."/>
        </authorList>
    </citation>
    <scope>NUCLEOTIDE SEQUENCE [LARGE SCALE GENOMIC DNA]</scope>
    <source>
        <strain evidence="3">NRRL B-16219</strain>
    </source>
</reference>
<dbReference type="Gene3D" id="1.20.120.450">
    <property type="entry name" value="dinb family like domain"/>
    <property type="match status" value="1"/>
</dbReference>
<evidence type="ECO:0000259" key="1">
    <source>
        <dbReference type="Pfam" id="PF11716"/>
    </source>
</evidence>
<organism evidence="2 3">
    <name type="scientific">Parafrankia soli</name>
    <dbReference type="NCBI Taxonomy" id="2599596"/>
    <lineage>
        <taxon>Bacteria</taxon>
        <taxon>Bacillati</taxon>
        <taxon>Actinomycetota</taxon>
        <taxon>Actinomycetes</taxon>
        <taxon>Frankiales</taxon>
        <taxon>Frankiaceae</taxon>
        <taxon>Parafrankia</taxon>
    </lineage>
</organism>
<dbReference type="OrthoDB" id="3292744at2"/>
<dbReference type="SUPFAM" id="SSF109854">
    <property type="entry name" value="DinB/YfiT-like putative metalloenzymes"/>
    <property type="match status" value="1"/>
</dbReference>
<accession>A0A1S1QEY0</accession>
<gene>
    <name evidence="2" type="ORF">BBK14_15750</name>
</gene>
<dbReference type="GO" id="GO:0046872">
    <property type="term" value="F:metal ion binding"/>
    <property type="evidence" value="ECO:0007669"/>
    <property type="project" value="InterPro"/>
</dbReference>
<feature type="domain" description="Mycothiol-dependent maleylpyruvate isomerase metal-binding" evidence="1">
    <location>
        <begin position="23"/>
        <end position="172"/>
    </location>
</feature>
<dbReference type="EMBL" id="MAXA01000158">
    <property type="protein sequence ID" value="OHV32156.1"/>
    <property type="molecule type" value="Genomic_DNA"/>
</dbReference>
<keyword evidence="3" id="KW-1185">Reference proteome</keyword>
<name>A0A1S1QEY0_9ACTN</name>
<dbReference type="InterPro" id="IPR034660">
    <property type="entry name" value="DinB/YfiT-like"/>
</dbReference>
<dbReference type="InterPro" id="IPR024344">
    <property type="entry name" value="MDMPI_metal-binding"/>
</dbReference>
<dbReference type="Proteomes" id="UP000179769">
    <property type="component" value="Unassembled WGS sequence"/>
</dbReference>
<dbReference type="Pfam" id="PF11716">
    <property type="entry name" value="MDMPI_N"/>
    <property type="match status" value="1"/>
</dbReference>
<proteinExistence type="predicted"/>
<dbReference type="AlphaFoldDB" id="A0A1S1QEY0"/>
<comment type="caution">
    <text evidence="2">The sequence shown here is derived from an EMBL/GenBank/DDBJ whole genome shotgun (WGS) entry which is preliminary data.</text>
</comment>
<sequence>MESTNRAGIVDARASRARRVEFDQAARAFTDLAGRASTSDLALPALGVWTVRDLLGHASRALSTIEAYVPSTAVSTGPPPGGFDLTSPADYYVSARAVLADPAAVTERGRAAGRALGADPAGAVRELADRVLALVAATPDDSPVGSPVGTMPFIQYLPTRTFELTVHCLDLARVLPDHHGATPVPALGPAIASGLGLAAELAAAGPHPADLLLLLTGRTGLRPGLSAL</sequence>
<protein>
    <recommendedName>
        <fullName evidence="1">Mycothiol-dependent maleylpyruvate isomerase metal-binding domain-containing protein</fullName>
    </recommendedName>
</protein>
<evidence type="ECO:0000313" key="2">
    <source>
        <dbReference type="EMBL" id="OHV32156.1"/>
    </source>
</evidence>